<evidence type="ECO:0000313" key="3">
    <source>
        <dbReference type="Proteomes" id="UP000053750"/>
    </source>
</evidence>
<dbReference type="Gene3D" id="3.20.80.10">
    <property type="entry name" value="Regulatory factor, effector binding domain"/>
    <property type="match status" value="1"/>
</dbReference>
<dbReference type="InterPro" id="IPR010499">
    <property type="entry name" value="AraC_E-bd"/>
</dbReference>
<dbReference type="RefSeq" id="WP_036583461.1">
    <property type="nucleotide sequence ID" value="NZ_KK082157.1"/>
</dbReference>
<evidence type="ECO:0000313" key="2">
    <source>
        <dbReference type="EMBL" id="EXX87227.1"/>
    </source>
</evidence>
<sequence>MDNCMLASKPALNLAGISYSGPYSTFPDEAIRLQGDFLSRKHELNDSVKSPVLFSPYFGNEVFATYWACSEVHHLEEIPEGMVQFTIPEHDYAVVATTNKRIGEGYEQLFAWMNERKLEKSENALAIEVFYIDDHLDEEPVELWIPVKNVRE</sequence>
<keyword evidence="3" id="KW-1185">Reference proteome</keyword>
<dbReference type="InterPro" id="IPR011256">
    <property type="entry name" value="Reg_factor_effector_dom_sf"/>
</dbReference>
<dbReference type="SUPFAM" id="SSF55136">
    <property type="entry name" value="Probable bacterial effector-binding domain"/>
    <property type="match status" value="1"/>
</dbReference>
<dbReference type="AlphaFoldDB" id="A0A9W5W6N1"/>
<comment type="caution">
    <text evidence="2">The sequence shown here is derived from an EMBL/GenBank/DDBJ whole genome shotgun (WGS) entry which is preliminary data.</text>
</comment>
<dbReference type="InterPro" id="IPR029441">
    <property type="entry name" value="Cass2"/>
</dbReference>
<dbReference type="SMART" id="SM00871">
    <property type="entry name" value="AraC_E_bind"/>
    <property type="match status" value="1"/>
</dbReference>
<accession>A0A9W5W6N1</accession>
<dbReference type="Proteomes" id="UP000053750">
    <property type="component" value="Unassembled WGS sequence"/>
</dbReference>
<dbReference type="OrthoDB" id="2734147at2"/>
<dbReference type="Pfam" id="PF14526">
    <property type="entry name" value="Cass2"/>
    <property type="match status" value="1"/>
</dbReference>
<reference evidence="2 3" key="1">
    <citation type="submission" date="2014-02" db="EMBL/GenBank/DDBJ databases">
        <title>Genome sequence of Paenibacillus darwinianus reveals adaptive mechanisms for survival in Antarctic soils.</title>
        <authorList>
            <person name="Dsouza M."/>
            <person name="Taylor M.W."/>
            <person name="Turner S.J."/>
            <person name="Aislabie J."/>
        </authorList>
    </citation>
    <scope>NUCLEOTIDE SEQUENCE [LARGE SCALE GENOMIC DNA]</scope>
    <source>
        <strain evidence="2 3">CE1</strain>
    </source>
</reference>
<organism evidence="2 3">
    <name type="scientific">Paenibacillus darwinianus</name>
    <dbReference type="NCBI Taxonomy" id="1380763"/>
    <lineage>
        <taxon>Bacteria</taxon>
        <taxon>Bacillati</taxon>
        <taxon>Bacillota</taxon>
        <taxon>Bacilli</taxon>
        <taxon>Bacillales</taxon>
        <taxon>Paenibacillaceae</taxon>
        <taxon>Paenibacillus</taxon>
    </lineage>
</organism>
<gene>
    <name evidence="2" type="ORF">BG53_04575</name>
</gene>
<evidence type="ECO:0000259" key="1">
    <source>
        <dbReference type="SMART" id="SM00871"/>
    </source>
</evidence>
<dbReference type="EMBL" id="JFHU01000163">
    <property type="protein sequence ID" value="EXX87227.1"/>
    <property type="molecule type" value="Genomic_DNA"/>
</dbReference>
<proteinExistence type="predicted"/>
<name>A0A9W5W6N1_9BACL</name>
<feature type="domain" description="AraC effector-binding" evidence="1">
    <location>
        <begin position="2"/>
        <end position="148"/>
    </location>
</feature>
<protein>
    <submittedName>
        <fullName evidence="2">AraC family transcriptional regulator</fullName>
    </submittedName>
</protein>